<evidence type="ECO:0000313" key="2">
    <source>
        <dbReference type="EMBL" id="KAF9884943.1"/>
    </source>
</evidence>
<feature type="transmembrane region" description="Helical" evidence="1">
    <location>
        <begin position="21"/>
        <end position="51"/>
    </location>
</feature>
<keyword evidence="3" id="KW-1185">Reference proteome</keyword>
<organism evidence="2 3">
    <name type="scientific">Aspergillus nanangensis</name>
    <dbReference type="NCBI Taxonomy" id="2582783"/>
    <lineage>
        <taxon>Eukaryota</taxon>
        <taxon>Fungi</taxon>
        <taxon>Dikarya</taxon>
        <taxon>Ascomycota</taxon>
        <taxon>Pezizomycotina</taxon>
        <taxon>Eurotiomycetes</taxon>
        <taxon>Eurotiomycetidae</taxon>
        <taxon>Eurotiales</taxon>
        <taxon>Aspergillaceae</taxon>
        <taxon>Aspergillus</taxon>
        <taxon>Aspergillus subgen. Circumdati</taxon>
    </lineage>
</organism>
<feature type="transmembrane region" description="Helical" evidence="1">
    <location>
        <begin position="102"/>
        <end position="121"/>
    </location>
</feature>
<name>A0AAD4CFN4_ASPNN</name>
<dbReference type="EMBL" id="VCAU01000107">
    <property type="protein sequence ID" value="KAF9884943.1"/>
    <property type="molecule type" value="Genomic_DNA"/>
</dbReference>
<keyword evidence="1" id="KW-0812">Transmembrane</keyword>
<accession>A0AAD4CFN4</accession>
<proteinExistence type="predicted"/>
<reference evidence="2" key="2">
    <citation type="submission" date="2020-02" db="EMBL/GenBank/DDBJ databases">
        <authorList>
            <person name="Gilchrist C.L.M."/>
            <person name="Chooi Y.-H."/>
        </authorList>
    </citation>
    <scope>NUCLEOTIDE SEQUENCE</scope>
    <source>
        <strain evidence="2">MST-FP2251</strain>
    </source>
</reference>
<gene>
    <name evidence="2" type="ORF">FE257_000852</name>
</gene>
<dbReference type="Proteomes" id="UP001194746">
    <property type="component" value="Unassembled WGS sequence"/>
</dbReference>
<keyword evidence="1" id="KW-1133">Transmembrane helix</keyword>
<evidence type="ECO:0000313" key="3">
    <source>
        <dbReference type="Proteomes" id="UP001194746"/>
    </source>
</evidence>
<sequence length="325" mass="36715">MTRSLNRSKIGSSLHRWLGCLMWLENALLVVSFMALVVLSVMEGMFYQAVFDDTTVLHPPYHPDIRLGTELPLFTACVALAWLVATRVCHCNCWQRIRPWRLILALVHKATAALLIASAVMRSNFLPRPLESCVNADVWPARSDVPPDTPTAFQVIRPLRIVTAGNSVTTRPVAFCNMVIMLLCAISDFYIFTSLGRLSESPKPTKLKQDGPLRRAYGPRIRFALATRQRRQEFPNPDAAPGTAVPWMRRRQGYMSPGSESPVEYEMGDLEDASQQTRLCDHSVKDHRCWGCSMQSCHDCRIFTTRQRPSLPPRQVPAGVRRLLL</sequence>
<keyword evidence="1" id="KW-0472">Membrane</keyword>
<evidence type="ECO:0000256" key="1">
    <source>
        <dbReference type="SAM" id="Phobius"/>
    </source>
</evidence>
<reference evidence="2" key="1">
    <citation type="journal article" date="2019" name="Beilstein J. Org. Chem.">
        <title>Nanangenines: drimane sesquiterpenoids as the dominant metabolite cohort of a novel Australian fungus, Aspergillus nanangensis.</title>
        <authorList>
            <person name="Lacey H.J."/>
            <person name="Gilchrist C.L.M."/>
            <person name="Crombie A."/>
            <person name="Kalaitzis J.A."/>
            <person name="Vuong D."/>
            <person name="Rutledge P.J."/>
            <person name="Turner P."/>
            <person name="Pitt J.I."/>
            <person name="Lacey E."/>
            <person name="Chooi Y.H."/>
            <person name="Piggott A.M."/>
        </authorList>
    </citation>
    <scope>NUCLEOTIDE SEQUENCE</scope>
    <source>
        <strain evidence="2">MST-FP2251</strain>
    </source>
</reference>
<dbReference type="AlphaFoldDB" id="A0AAD4CFN4"/>
<comment type="caution">
    <text evidence="2">The sequence shown here is derived from an EMBL/GenBank/DDBJ whole genome shotgun (WGS) entry which is preliminary data.</text>
</comment>
<protein>
    <submittedName>
        <fullName evidence="2">Uncharacterized protein</fullName>
    </submittedName>
</protein>
<feature type="transmembrane region" description="Helical" evidence="1">
    <location>
        <begin position="71"/>
        <end position="90"/>
    </location>
</feature>